<comment type="caution">
    <text evidence="1">The sequence shown here is derived from an EMBL/GenBank/DDBJ whole genome shotgun (WGS) entry which is preliminary data.</text>
</comment>
<reference evidence="1 2" key="1">
    <citation type="journal article" date="2014" name="Genome Announc.">
        <title>Draft Genome Sequences of Three Alkaliphilic Bacillus Strains, Bacillus wakoensis JCM 9140T, Bacillus akibai JCM 9157T, and Bacillus hemicellulosilyticus JCM 9152T.</title>
        <authorList>
            <person name="Yuki M."/>
            <person name="Oshima K."/>
            <person name="Suda W."/>
            <person name="Oshida Y."/>
            <person name="Kitamura K."/>
            <person name="Iida T."/>
            <person name="Hattori M."/>
            <person name="Ohkuma M."/>
        </authorList>
    </citation>
    <scope>NUCLEOTIDE SEQUENCE [LARGE SCALE GENOMIC DNA]</scope>
    <source>
        <strain evidence="1 2">JCM 9157</strain>
    </source>
</reference>
<organism evidence="1 2">
    <name type="scientific">Halalkalibacter akibai (strain ATCC 43226 / DSM 21942 / CIP 109018 / JCM 9157 / 1139)</name>
    <name type="common">Bacillus akibai</name>
    <dbReference type="NCBI Taxonomy" id="1236973"/>
    <lineage>
        <taxon>Bacteria</taxon>
        <taxon>Bacillati</taxon>
        <taxon>Bacillota</taxon>
        <taxon>Bacilli</taxon>
        <taxon>Bacillales</taxon>
        <taxon>Bacillaceae</taxon>
        <taxon>Halalkalibacter</taxon>
    </lineage>
</organism>
<accession>W4QTC9</accession>
<proteinExistence type="predicted"/>
<dbReference type="EMBL" id="BAUV01000018">
    <property type="protein sequence ID" value="GAE35395.1"/>
    <property type="molecule type" value="Genomic_DNA"/>
</dbReference>
<sequence length="89" mass="10208">MIKKSIIASVAAITATTVMLGKRNLRSKVSRSMRQMYTKITRNDSKKKVEQDKKIGLSHPYDFEDNKMIGEGALTSVQYYNQKQQKSHQ</sequence>
<dbReference type="RefSeq" id="WP_035664839.1">
    <property type="nucleotide sequence ID" value="NZ_BAUV01000018.1"/>
</dbReference>
<dbReference type="OrthoDB" id="2390014at2"/>
<name>W4QTC9_HALA3</name>
<dbReference type="Proteomes" id="UP000018896">
    <property type="component" value="Unassembled WGS sequence"/>
</dbReference>
<gene>
    <name evidence="1" type="ORF">JCM9157_2498</name>
</gene>
<evidence type="ECO:0000313" key="2">
    <source>
        <dbReference type="Proteomes" id="UP000018896"/>
    </source>
</evidence>
<protein>
    <submittedName>
        <fullName evidence="1">Uncharacterized protein</fullName>
    </submittedName>
</protein>
<keyword evidence="2" id="KW-1185">Reference proteome</keyword>
<dbReference type="AlphaFoldDB" id="W4QTC9"/>
<dbReference type="STRING" id="1236973.JCM9157_2498"/>
<evidence type="ECO:0000313" key="1">
    <source>
        <dbReference type="EMBL" id="GAE35395.1"/>
    </source>
</evidence>